<organism evidence="2 3">
    <name type="scientific">Mycobacterium intracellulare subsp. chimaera</name>
    <dbReference type="NCBI Taxonomy" id="222805"/>
    <lineage>
        <taxon>Bacteria</taxon>
        <taxon>Bacillati</taxon>
        <taxon>Actinomycetota</taxon>
        <taxon>Actinomycetes</taxon>
        <taxon>Mycobacteriales</taxon>
        <taxon>Mycobacteriaceae</taxon>
        <taxon>Mycobacterium</taxon>
        <taxon>Mycobacterium avium complex (MAC)</taxon>
    </lineage>
</organism>
<reference evidence="3" key="1">
    <citation type="submission" date="2023-06" db="EMBL/GenBank/DDBJ databases">
        <title>Itaconate inhibition of nontuberculous mycobacteria.</title>
        <authorList>
            <person name="Spilker T."/>
        </authorList>
    </citation>
    <scope>NUCLEOTIDE SEQUENCE [LARGE SCALE GENOMIC DNA]</scope>
    <source>
        <strain evidence="3">FLAC1071</strain>
    </source>
</reference>
<gene>
    <name evidence="2" type="ORF">QRB35_17815</name>
</gene>
<name>A0ABT7P3Y3_MYCIT</name>
<proteinExistence type="predicted"/>
<dbReference type="Gene3D" id="1.20.120.1630">
    <property type="match status" value="1"/>
</dbReference>
<accession>A0ABT7P3Y3</accession>
<reference evidence="2 3" key="2">
    <citation type="submission" date="2023-06" db="EMBL/GenBank/DDBJ databases">
        <title>Itaconate inhibition of nontuberculous mycobacteria.</title>
        <authorList>
            <person name="Breen P."/>
            <person name="Zimbric M."/>
            <person name="Caverly L."/>
        </authorList>
    </citation>
    <scope>NUCLEOTIDE SEQUENCE [LARGE SCALE GENOMIC DNA]</scope>
    <source>
        <strain evidence="2 3">FLAC1071</strain>
    </source>
</reference>
<protein>
    <submittedName>
        <fullName evidence="2">Isoprenylcysteine carboxylmethyltransferase family protein</fullName>
    </submittedName>
</protein>
<sequence length="169" mass="17752">MGLTGELLAPPASMGATGAIRPGKHQAANSPANTGLRSGSGWLLAGYAGAAGLFVQELFLRQPGAASSLHTSYDDDGTTRVILASSGIAYGLPLMLRRLPGPMMPPAAAATGLIIQACGLALRVWSMRTLGRFYTRTLRTTQSHHVVDTGPYVNVEVQDTLDDKVSRHP</sequence>
<keyword evidence="1" id="KW-1133">Transmembrane helix</keyword>
<dbReference type="RefSeq" id="WP_289114922.1">
    <property type="nucleotide sequence ID" value="NZ_JASZZX010000016.1"/>
</dbReference>
<evidence type="ECO:0000313" key="2">
    <source>
        <dbReference type="EMBL" id="MDM3927870.1"/>
    </source>
</evidence>
<dbReference type="Proteomes" id="UP001529272">
    <property type="component" value="Unassembled WGS sequence"/>
</dbReference>
<dbReference type="EMBL" id="JASZZX010000016">
    <property type="protein sequence ID" value="MDM3927870.1"/>
    <property type="molecule type" value="Genomic_DNA"/>
</dbReference>
<keyword evidence="3" id="KW-1185">Reference proteome</keyword>
<keyword evidence="1" id="KW-0472">Membrane</keyword>
<evidence type="ECO:0000256" key="1">
    <source>
        <dbReference type="SAM" id="Phobius"/>
    </source>
</evidence>
<keyword evidence="1" id="KW-0812">Transmembrane</keyword>
<comment type="caution">
    <text evidence="2">The sequence shown here is derived from an EMBL/GenBank/DDBJ whole genome shotgun (WGS) entry which is preliminary data.</text>
</comment>
<evidence type="ECO:0000313" key="3">
    <source>
        <dbReference type="Proteomes" id="UP001529272"/>
    </source>
</evidence>
<feature type="transmembrane region" description="Helical" evidence="1">
    <location>
        <begin position="106"/>
        <end position="126"/>
    </location>
</feature>